<dbReference type="GO" id="GO:0006357">
    <property type="term" value="P:regulation of transcription by RNA polymerase II"/>
    <property type="evidence" value="ECO:0007669"/>
    <property type="project" value="TreeGrafter"/>
</dbReference>
<dbReference type="OrthoDB" id="6159137at2759"/>
<accession>A0A8J2W5Y6</accession>
<name>A0A8J2W5Y6_9CRUS</name>
<feature type="compositionally biased region" description="Basic and acidic residues" evidence="5">
    <location>
        <begin position="63"/>
        <end position="80"/>
    </location>
</feature>
<proteinExistence type="predicted"/>
<keyword evidence="4" id="KW-0175">Coiled coil</keyword>
<dbReference type="GO" id="GO:0003723">
    <property type="term" value="F:RNA binding"/>
    <property type="evidence" value="ECO:0007669"/>
    <property type="project" value="UniProtKB-KW"/>
</dbReference>
<sequence length="519" mass="60099">MSKQRDRSDAVLKQKTVCVAKLARTNVTTERTTSNHTKITVIGKSKEPKPQQPLELISSSKRKQIELRESQQKQQQKGEMEMIATSNKENKPSRDNDWKRNLYVRGLSPTTRVKDLQKHLILATGVKILDCTLTPGEPYYFKITMTSSEDASKCLKILNDTEIFGRKVKVEPKKREPERDTGRSCSNSFGKELRDVSLLVDKSHSKTKGLKSTERRRSRSRDRHDRHLTSSRPHNKQKTTTMSTESKMRCKSRERNHERSRSPNKNRHRRKPSIYWDVPPFGYECLTPIQYKAILVQRNPTPMQGVLSIDYSASTGTVEIEDTSNIVPESLVYKLFIDGLLNNLNQEYVSLIDNVVNLLDCERKYLVEKIQFENDRERQRIERETLEREKIEMQKERERFERERWVEREKIKAERKELKRLQARSIALKEENGICASKTTTQETDEIKKFDGQCSVPIFQPVGLQLKSSSEFSEEPCSLVDSQIEETSEDVMPKSHCGFVGAEFQVKFNDSHGQIGSNV</sequence>
<dbReference type="InterPro" id="IPR000504">
    <property type="entry name" value="RRM_dom"/>
</dbReference>
<keyword evidence="2" id="KW-0694">RNA-binding</keyword>
<evidence type="ECO:0000256" key="5">
    <source>
        <dbReference type="SAM" id="MobiDB-lite"/>
    </source>
</evidence>
<feature type="compositionally biased region" description="Basic residues" evidence="5">
    <location>
        <begin position="262"/>
        <end position="272"/>
    </location>
</feature>
<dbReference type="AlphaFoldDB" id="A0A8J2W5Y6"/>
<evidence type="ECO:0000256" key="2">
    <source>
        <dbReference type="ARBA" id="ARBA00022884"/>
    </source>
</evidence>
<feature type="domain" description="RRM" evidence="6">
    <location>
        <begin position="101"/>
        <end position="171"/>
    </location>
</feature>
<evidence type="ECO:0000313" key="7">
    <source>
        <dbReference type="EMBL" id="CAH0106611.1"/>
    </source>
</evidence>
<keyword evidence="8" id="KW-1185">Reference proteome</keyword>
<reference evidence="7" key="1">
    <citation type="submission" date="2021-11" db="EMBL/GenBank/DDBJ databases">
        <authorList>
            <person name="Schell T."/>
        </authorList>
    </citation>
    <scope>NUCLEOTIDE SEQUENCE</scope>
    <source>
        <strain evidence="7">M5</strain>
    </source>
</reference>
<evidence type="ECO:0000256" key="4">
    <source>
        <dbReference type="SAM" id="Coils"/>
    </source>
</evidence>
<feature type="region of interest" description="Disordered" evidence="5">
    <location>
        <begin position="196"/>
        <end position="273"/>
    </location>
</feature>
<dbReference type="PANTHER" id="PTHR15683">
    <property type="entry name" value="SCAFFOLD ATTACHMENT FACTOR B-RELATED"/>
    <property type="match status" value="1"/>
</dbReference>
<dbReference type="InterPro" id="IPR012677">
    <property type="entry name" value="Nucleotide-bd_a/b_plait_sf"/>
</dbReference>
<evidence type="ECO:0000256" key="3">
    <source>
        <dbReference type="ARBA" id="ARBA00023242"/>
    </source>
</evidence>
<dbReference type="Gene3D" id="3.30.70.330">
    <property type="match status" value="1"/>
</dbReference>
<keyword evidence="3" id="KW-0539">Nucleus</keyword>
<evidence type="ECO:0000313" key="8">
    <source>
        <dbReference type="Proteomes" id="UP000789390"/>
    </source>
</evidence>
<feature type="compositionally biased region" description="Basic and acidic residues" evidence="5">
    <location>
        <begin position="246"/>
        <end position="261"/>
    </location>
</feature>
<feature type="region of interest" description="Disordered" evidence="5">
    <location>
        <begin position="29"/>
        <end position="97"/>
    </location>
</feature>
<organism evidence="7 8">
    <name type="scientific">Daphnia galeata</name>
    <dbReference type="NCBI Taxonomy" id="27404"/>
    <lineage>
        <taxon>Eukaryota</taxon>
        <taxon>Metazoa</taxon>
        <taxon>Ecdysozoa</taxon>
        <taxon>Arthropoda</taxon>
        <taxon>Crustacea</taxon>
        <taxon>Branchiopoda</taxon>
        <taxon>Diplostraca</taxon>
        <taxon>Cladocera</taxon>
        <taxon>Anomopoda</taxon>
        <taxon>Daphniidae</taxon>
        <taxon>Daphnia</taxon>
    </lineage>
</organism>
<comment type="caution">
    <text evidence="7">The sequence shown here is derived from an EMBL/GenBank/DDBJ whole genome shotgun (WGS) entry which is preliminary data.</text>
</comment>
<dbReference type="SUPFAM" id="SSF54928">
    <property type="entry name" value="RNA-binding domain, RBD"/>
    <property type="match status" value="1"/>
</dbReference>
<feature type="compositionally biased region" description="Basic and acidic residues" evidence="5">
    <location>
        <begin position="88"/>
        <end position="97"/>
    </location>
</feature>
<dbReference type="PANTHER" id="PTHR15683:SF8">
    <property type="entry name" value="SCAFFOLD ATTACHMENT FACTOR B, ISOFORM B"/>
    <property type="match status" value="1"/>
</dbReference>
<feature type="compositionally biased region" description="Basic residues" evidence="5">
    <location>
        <begin position="205"/>
        <end position="221"/>
    </location>
</feature>
<protein>
    <recommendedName>
        <fullName evidence="6">RRM domain-containing protein</fullName>
    </recommendedName>
</protein>
<dbReference type="GO" id="GO:0043565">
    <property type="term" value="F:sequence-specific DNA binding"/>
    <property type="evidence" value="ECO:0007669"/>
    <property type="project" value="TreeGrafter"/>
</dbReference>
<feature type="compositionally biased region" description="Polar residues" evidence="5">
    <location>
        <begin position="29"/>
        <end position="38"/>
    </location>
</feature>
<dbReference type="GO" id="GO:0005634">
    <property type="term" value="C:nucleus"/>
    <property type="evidence" value="ECO:0007669"/>
    <property type="project" value="UniProtKB-SubCell"/>
</dbReference>
<dbReference type="EMBL" id="CAKKLH010000224">
    <property type="protein sequence ID" value="CAH0106611.1"/>
    <property type="molecule type" value="Genomic_DNA"/>
</dbReference>
<gene>
    <name evidence="7" type="ORF">DGAL_LOCUS9768</name>
</gene>
<dbReference type="InterPro" id="IPR051738">
    <property type="entry name" value="SAF_Modulators"/>
</dbReference>
<dbReference type="Proteomes" id="UP000789390">
    <property type="component" value="Unassembled WGS sequence"/>
</dbReference>
<comment type="subcellular location">
    <subcellularLocation>
        <location evidence="1">Nucleus</location>
    </subcellularLocation>
</comment>
<dbReference type="GO" id="GO:0050684">
    <property type="term" value="P:regulation of mRNA processing"/>
    <property type="evidence" value="ECO:0007669"/>
    <property type="project" value="TreeGrafter"/>
</dbReference>
<dbReference type="SMART" id="SM00360">
    <property type="entry name" value="RRM"/>
    <property type="match status" value="1"/>
</dbReference>
<evidence type="ECO:0000259" key="6">
    <source>
        <dbReference type="SMART" id="SM00360"/>
    </source>
</evidence>
<feature type="coiled-coil region" evidence="4">
    <location>
        <begin position="367"/>
        <end position="431"/>
    </location>
</feature>
<evidence type="ECO:0000256" key="1">
    <source>
        <dbReference type="ARBA" id="ARBA00004123"/>
    </source>
</evidence>
<dbReference type="InterPro" id="IPR035979">
    <property type="entry name" value="RBD_domain_sf"/>
</dbReference>